<evidence type="ECO:0000313" key="2">
    <source>
        <dbReference type="Proteomes" id="UP001145050"/>
    </source>
</evidence>
<comment type="caution">
    <text evidence="1">The sequence shown here is derived from an EMBL/GenBank/DDBJ whole genome shotgun (WGS) entry which is preliminary data.</text>
</comment>
<organism evidence="1 2">
    <name type="scientific">Terrihalobacillus insolitus</name>
    <dbReference type="NCBI Taxonomy" id="2950438"/>
    <lineage>
        <taxon>Bacteria</taxon>
        <taxon>Bacillati</taxon>
        <taxon>Bacillota</taxon>
        <taxon>Bacilli</taxon>
        <taxon>Bacillales</taxon>
        <taxon>Bacillaceae</taxon>
        <taxon>Terrihalobacillus</taxon>
    </lineage>
</organism>
<proteinExistence type="predicted"/>
<dbReference type="Proteomes" id="UP001145050">
    <property type="component" value="Unassembled WGS sequence"/>
</dbReference>
<accession>A0A9X4AMB8</accession>
<dbReference type="EMBL" id="JAMQKB010000011">
    <property type="protein sequence ID" value="MDC3425126.1"/>
    <property type="molecule type" value="Genomic_DNA"/>
</dbReference>
<dbReference type="RefSeq" id="WP_272436930.1">
    <property type="nucleotide sequence ID" value="NZ_JAMQKB010000011.1"/>
</dbReference>
<keyword evidence="2" id="KW-1185">Reference proteome</keyword>
<name>A0A9X4AMB8_9BACI</name>
<sequence length="78" mass="8964">MRTITLERINQNITNNRKQANAIIRTSALANGRRKKSRTRTPGEVKALNEISVARWQKAVKAGKIIRTGKRSMYYDYS</sequence>
<dbReference type="AlphaFoldDB" id="A0A9X4AMB8"/>
<reference evidence="1" key="1">
    <citation type="submission" date="2022-06" db="EMBL/GenBank/DDBJ databases">
        <title>Aquibacillus sp. a new bacterium isolated from soil saline samples.</title>
        <authorList>
            <person name="Galisteo C."/>
            <person name="De La Haba R."/>
            <person name="Sanchez-Porro C."/>
            <person name="Ventosa A."/>
        </authorList>
    </citation>
    <scope>NUCLEOTIDE SEQUENCE</scope>
    <source>
        <strain evidence="1">3ASR75-11</strain>
    </source>
</reference>
<evidence type="ECO:0000313" key="1">
    <source>
        <dbReference type="EMBL" id="MDC3425126.1"/>
    </source>
</evidence>
<protein>
    <submittedName>
        <fullName evidence="1">Uncharacterized protein</fullName>
    </submittedName>
</protein>
<gene>
    <name evidence="1" type="ORF">NC797_11475</name>
</gene>